<comment type="caution">
    <text evidence="2">The sequence shown here is derived from an EMBL/GenBank/DDBJ whole genome shotgun (WGS) entry which is preliminary data.</text>
</comment>
<evidence type="ECO:0000313" key="2">
    <source>
        <dbReference type="EMBL" id="KAJ6638584.1"/>
    </source>
</evidence>
<feature type="region of interest" description="Disordered" evidence="1">
    <location>
        <begin position="342"/>
        <end position="368"/>
    </location>
</feature>
<evidence type="ECO:0008006" key="4">
    <source>
        <dbReference type="Google" id="ProtNLM"/>
    </source>
</evidence>
<feature type="region of interest" description="Disordered" evidence="1">
    <location>
        <begin position="394"/>
        <end position="418"/>
    </location>
</feature>
<feature type="compositionally biased region" description="Low complexity" evidence="1">
    <location>
        <begin position="257"/>
        <end position="294"/>
    </location>
</feature>
<evidence type="ECO:0000313" key="3">
    <source>
        <dbReference type="Proteomes" id="UP001151699"/>
    </source>
</evidence>
<protein>
    <recommendedName>
        <fullName evidence="4">Genetic suppressor element-like domain-containing protein</fullName>
    </recommendedName>
</protein>
<keyword evidence="3" id="KW-1185">Reference proteome</keyword>
<name>A0A9Q0MWP9_9DIPT</name>
<feature type="compositionally biased region" description="Low complexity" evidence="1">
    <location>
        <begin position="394"/>
        <end position="404"/>
    </location>
</feature>
<dbReference type="EMBL" id="WJQU01000003">
    <property type="protein sequence ID" value="KAJ6638584.1"/>
    <property type="molecule type" value="Genomic_DNA"/>
</dbReference>
<reference evidence="2" key="1">
    <citation type="submission" date="2022-07" db="EMBL/GenBank/DDBJ databases">
        <authorList>
            <person name="Trinca V."/>
            <person name="Uliana J.V.C."/>
            <person name="Torres T.T."/>
            <person name="Ward R.J."/>
            <person name="Monesi N."/>
        </authorList>
    </citation>
    <scope>NUCLEOTIDE SEQUENCE</scope>
    <source>
        <strain evidence="2">HSMRA1968</strain>
        <tissue evidence="2">Whole embryos</tissue>
    </source>
</reference>
<accession>A0A9Q0MWP9</accession>
<sequence length="565" mass="63536">MVNEKGDSLVQDQTKKTFLDIYKMDLAETMKQVLSNKGTSLGASTMPGSVAMHNQPSDANSSNVPGVGYVTEKLYMLLQLYLQNKGWSPSVELLQCFSELKDSALLPSAAYLQVLANRLALDSQGRLVLRESGKIVLPYEHFANAVMLKHMTGPHGLHLSVEATVRAVIESYTIGRENFGMEKEFIIEVVQSCPNPACRYYKNHLGVGPPFMDPAFQAAASQINPDFMQHLPQMASAADMTQLDKQTQRHAKALLMQQSQQQQQQQQSQHSVVQAQAAHAHAQQQAQQQHHAQQQQQQQITAAIIQQQNRAIAQQKLEKFSNMSPMEKQRVLQQLDKKHYDMPQHSVSHTSSHPSSMSSSPSTSLTPTNLIQQTHTDRVASHDQRPSLTLTPQLQNSLQQQQQPHLPPPSPMPQVDQHKVSDMLRSSNIDNIESLASNKDLLSLHNGAWGGQDSQNAAAGQEKIIRAFGELMRNMARMKTYIRPSMCKPYGKQSESLQKTLIDTIQLVQSLRSCLPAPHIPVSSWKSEDRHRKCFYDLIWYFGTELVLRFWYPFVASPILQKIMH</sequence>
<evidence type="ECO:0000256" key="1">
    <source>
        <dbReference type="SAM" id="MobiDB-lite"/>
    </source>
</evidence>
<dbReference type="Proteomes" id="UP001151699">
    <property type="component" value="Chromosome X"/>
</dbReference>
<proteinExistence type="predicted"/>
<dbReference type="OrthoDB" id="5955164at2759"/>
<gene>
    <name evidence="2" type="ORF">Bhyg_11321</name>
</gene>
<feature type="region of interest" description="Disordered" evidence="1">
    <location>
        <begin position="240"/>
        <end position="294"/>
    </location>
</feature>
<organism evidence="2 3">
    <name type="scientific">Pseudolycoriella hygida</name>
    <dbReference type="NCBI Taxonomy" id="35572"/>
    <lineage>
        <taxon>Eukaryota</taxon>
        <taxon>Metazoa</taxon>
        <taxon>Ecdysozoa</taxon>
        <taxon>Arthropoda</taxon>
        <taxon>Hexapoda</taxon>
        <taxon>Insecta</taxon>
        <taxon>Pterygota</taxon>
        <taxon>Neoptera</taxon>
        <taxon>Endopterygota</taxon>
        <taxon>Diptera</taxon>
        <taxon>Nematocera</taxon>
        <taxon>Sciaroidea</taxon>
        <taxon>Sciaridae</taxon>
        <taxon>Pseudolycoriella</taxon>
    </lineage>
</organism>
<dbReference type="AlphaFoldDB" id="A0A9Q0MWP9"/>
<feature type="compositionally biased region" description="Low complexity" evidence="1">
    <location>
        <begin position="345"/>
        <end position="368"/>
    </location>
</feature>